<evidence type="ECO:0000259" key="9">
    <source>
        <dbReference type="PROSITE" id="PS50893"/>
    </source>
</evidence>
<gene>
    <name evidence="10" type="ORF">HEK616_84100</name>
</gene>
<feature type="transmembrane region" description="Helical" evidence="8">
    <location>
        <begin position="202"/>
        <end position="225"/>
    </location>
</feature>
<dbReference type="InterPro" id="IPR036640">
    <property type="entry name" value="ABC1_TM_sf"/>
</dbReference>
<dbReference type="EMBL" id="AP026074">
    <property type="protein sequence ID" value="BDM74923.1"/>
    <property type="molecule type" value="Genomic_DNA"/>
</dbReference>
<dbReference type="InterPro" id="IPR003593">
    <property type="entry name" value="AAA+_ATPase"/>
</dbReference>
<dbReference type="InterPro" id="IPR027417">
    <property type="entry name" value="P-loop_NTPase"/>
</dbReference>
<keyword evidence="6 8" id="KW-0472">Membrane</keyword>
<evidence type="ECO:0000256" key="8">
    <source>
        <dbReference type="SAM" id="Phobius"/>
    </source>
</evidence>
<evidence type="ECO:0000313" key="10">
    <source>
        <dbReference type="EMBL" id="BDM74923.1"/>
    </source>
</evidence>
<dbReference type="SMART" id="SM00382">
    <property type="entry name" value="AAA"/>
    <property type="match status" value="1"/>
</dbReference>
<feature type="region of interest" description="Disordered" evidence="7">
    <location>
        <begin position="1"/>
        <end position="39"/>
    </location>
</feature>
<dbReference type="PROSITE" id="PS00211">
    <property type="entry name" value="ABC_TRANSPORTER_1"/>
    <property type="match status" value="1"/>
</dbReference>
<dbReference type="Gene3D" id="3.40.50.300">
    <property type="entry name" value="P-loop containing nucleotide triphosphate hydrolases"/>
    <property type="match status" value="1"/>
</dbReference>
<geneLocation type="plasmid" evidence="10 11">
    <name>SNP1</name>
</geneLocation>
<organism evidence="10 11">
    <name type="scientific">Streptomyces nigrescens</name>
    <dbReference type="NCBI Taxonomy" id="1920"/>
    <lineage>
        <taxon>Bacteria</taxon>
        <taxon>Bacillati</taxon>
        <taxon>Actinomycetota</taxon>
        <taxon>Actinomycetes</taxon>
        <taxon>Kitasatosporales</taxon>
        <taxon>Streptomycetaceae</taxon>
        <taxon>Streptomyces</taxon>
    </lineage>
</organism>
<dbReference type="Gene3D" id="1.20.1560.10">
    <property type="entry name" value="ABC transporter type 1, transmembrane domain"/>
    <property type="match status" value="1"/>
</dbReference>
<keyword evidence="3" id="KW-0547">Nucleotide-binding</keyword>
<feature type="transmembrane region" description="Helical" evidence="8">
    <location>
        <begin position="72"/>
        <end position="93"/>
    </location>
</feature>
<accession>A0ABM8A8D1</accession>
<evidence type="ECO:0000256" key="2">
    <source>
        <dbReference type="ARBA" id="ARBA00022692"/>
    </source>
</evidence>
<protein>
    <submittedName>
        <fullName evidence="10">ABC transporter</fullName>
    </submittedName>
</protein>
<dbReference type="InterPro" id="IPR039421">
    <property type="entry name" value="Type_1_exporter"/>
</dbReference>
<evidence type="ECO:0000256" key="4">
    <source>
        <dbReference type="ARBA" id="ARBA00022840"/>
    </source>
</evidence>
<sequence>MTLSTTTPPGTTAPAGNAPSTAPAPGPPPTMRLQEDAHAGDNTRISTRAIATRLPAALRRAWLLSWRADRRAVLLLTSCTIACALLTAVALRATSTLLAALLASGTAAHRLDQALPALLVVAATACGSYLADAGARLSANCLAPKVNGEADLAVITDSVNAELGAYEHSTFEDGRFAATQGAERMPELITGAQSLISACAQLIAAVSVVATLNLALLPLLLLAVVPRVWGAVRAARLDHEAAHRSLADTRLRRVLAQYTTDRGTATELRSATMGSFLLQQYRIISARLETEQITAARRAALTQGTGDLLATLALATVWAGILYLTLTGRMAVATAATTVLGVRTANTALTGSVRTSARLFATSLYITDWALFLDDAGKWTMHRGIKSAPPNGPEVIRARNLTFTYPGKENPSVSSVDLDVRRGQIVALVGENGSGKTTLAKLLTGLYLPTAGTVTWDDDDLIDLDPATVWRTTAMVPQDYTRWPLAARENITLGQPRPEGDRAVYAAAELAGADTVLEKLPDGLDTSLARSWWGGHDLSGGQWQRIAIARAFHRNAPVVILDEPTSALDARAEHQVFSRLKTLAADRTALVITHRLANARVADHIVVLKEGRIVESGTYDALLATDGLFAELHRMQDGSEA</sequence>
<reference evidence="10" key="1">
    <citation type="submission" date="2022-06" db="EMBL/GenBank/DDBJ databases">
        <title>Complete genome sequence of Streptomyces nigrescens HEK616.</title>
        <authorList>
            <person name="Asamizu S."/>
            <person name="Onaka H."/>
        </authorList>
    </citation>
    <scope>NUCLEOTIDE SEQUENCE</scope>
    <source>
        <strain evidence="10">HEK616</strain>
        <plasmid evidence="10">SNP1</plasmid>
    </source>
</reference>
<evidence type="ECO:0000256" key="1">
    <source>
        <dbReference type="ARBA" id="ARBA00004651"/>
    </source>
</evidence>
<evidence type="ECO:0000313" key="11">
    <source>
        <dbReference type="Proteomes" id="UP001059597"/>
    </source>
</evidence>
<feature type="compositionally biased region" description="Low complexity" evidence="7">
    <location>
        <begin position="1"/>
        <end position="21"/>
    </location>
</feature>
<evidence type="ECO:0000256" key="7">
    <source>
        <dbReference type="SAM" id="MobiDB-lite"/>
    </source>
</evidence>
<dbReference type="PANTHER" id="PTHR24221:SF646">
    <property type="entry name" value="HAEMOLYSIN SECRETION ATP-BINDING PROTEIN"/>
    <property type="match status" value="1"/>
</dbReference>
<dbReference type="SUPFAM" id="SSF90123">
    <property type="entry name" value="ABC transporter transmembrane region"/>
    <property type="match status" value="1"/>
</dbReference>
<keyword evidence="11" id="KW-1185">Reference proteome</keyword>
<keyword evidence="5 8" id="KW-1133">Transmembrane helix</keyword>
<evidence type="ECO:0000256" key="6">
    <source>
        <dbReference type="ARBA" id="ARBA00023136"/>
    </source>
</evidence>
<dbReference type="SUPFAM" id="SSF52540">
    <property type="entry name" value="P-loop containing nucleoside triphosphate hydrolases"/>
    <property type="match status" value="1"/>
</dbReference>
<keyword evidence="10" id="KW-0614">Plasmid</keyword>
<dbReference type="PANTHER" id="PTHR24221">
    <property type="entry name" value="ATP-BINDING CASSETTE SUB-FAMILY B"/>
    <property type="match status" value="1"/>
</dbReference>
<keyword evidence="4" id="KW-0067">ATP-binding</keyword>
<evidence type="ECO:0000256" key="3">
    <source>
        <dbReference type="ARBA" id="ARBA00022741"/>
    </source>
</evidence>
<dbReference type="PROSITE" id="PS50893">
    <property type="entry name" value="ABC_TRANSPORTER_2"/>
    <property type="match status" value="1"/>
</dbReference>
<dbReference type="InterPro" id="IPR017871">
    <property type="entry name" value="ABC_transporter-like_CS"/>
</dbReference>
<comment type="subcellular location">
    <subcellularLocation>
        <location evidence="1">Cell membrane</location>
        <topology evidence="1">Multi-pass membrane protein</topology>
    </subcellularLocation>
</comment>
<name>A0ABM8A8D1_STRNI</name>
<dbReference type="InterPro" id="IPR003439">
    <property type="entry name" value="ABC_transporter-like_ATP-bd"/>
</dbReference>
<dbReference type="Proteomes" id="UP001059597">
    <property type="component" value="Plasmid SNP1"/>
</dbReference>
<evidence type="ECO:0000256" key="5">
    <source>
        <dbReference type="ARBA" id="ARBA00022989"/>
    </source>
</evidence>
<feature type="domain" description="ABC transporter" evidence="9">
    <location>
        <begin position="396"/>
        <end position="635"/>
    </location>
</feature>
<proteinExistence type="predicted"/>
<feature type="transmembrane region" description="Helical" evidence="8">
    <location>
        <begin position="113"/>
        <end position="131"/>
    </location>
</feature>
<keyword evidence="2 8" id="KW-0812">Transmembrane</keyword>
<dbReference type="Pfam" id="PF00005">
    <property type="entry name" value="ABC_tran"/>
    <property type="match status" value="1"/>
</dbReference>